<dbReference type="STRING" id="1227497.C491_02740"/>
<reference evidence="2 3" key="1">
    <citation type="journal article" date="2014" name="PLoS Genet.">
        <title>Phylogenetically driven sequencing of extremely halophilic archaea reveals strategies for static and dynamic osmo-response.</title>
        <authorList>
            <person name="Becker E.A."/>
            <person name="Seitzer P.M."/>
            <person name="Tritt A."/>
            <person name="Larsen D."/>
            <person name="Krusor M."/>
            <person name="Yao A.I."/>
            <person name="Wu D."/>
            <person name="Madern D."/>
            <person name="Eisen J.A."/>
            <person name="Darling A.E."/>
            <person name="Facciotti M.T."/>
        </authorList>
    </citation>
    <scope>NUCLEOTIDE SEQUENCE [LARGE SCALE GENOMIC DNA]</scope>
    <source>
        <strain evidence="2 3">DSM 10524</strain>
    </source>
</reference>
<evidence type="ECO:0000313" key="3">
    <source>
        <dbReference type="Proteomes" id="UP000011688"/>
    </source>
</evidence>
<dbReference type="Proteomes" id="UP000011688">
    <property type="component" value="Unassembled WGS sequence"/>
</dbReference>
<keyword evidence="3" id="KW-1185">Reference proteome</keyword>
<evidence type="ECO:0000313" key="2">
    <source>
        <dbReference type="EMBL" id="ELY60180.1"/>
    </source>
</evidence>
<dbReference type="OrthoDB" id="173032at2157"/>
<dbReference type="eggNOG" id="arCOG10812">
    <property type="taxonomic scope" value="Archaea"/>
</dbReference>
<accession>L9XEL6</accession>
<proteinExistence type="predicted"/>
<protein>
    <submittedName>
        <fullName evidence="2">Uncharacterized protein</fullName>
    </submittedName>
</protein>
<name>L9XEL6_9EURY</name>
<sequence>MTCPHLEYRDRADDRRFDEPRAYCTIADRFVQPMRADICNDRYELAHDRHCEIYLEHTSGDTDGGGEIGDPEATNE</sequence>
<dbReference type="AlphaFoldDB" id="L9XEL6"/>
<evidence type="ECO:0000256" key="1">
    <source>
        <dbReference type="SAM" id="MobiDB-lite"/>
    </source>
</evidence>
<dbReference type="EMBL" id="AOIB01000013">
    <property type="protein sequence ID" value="ELY60180.1"/>
    <property type="molecule type" value="Genomic_DNA"/>
</dbReference>
<organism evidence="2 3">
    <name type="scientific">Natronococcus amylolyticus DSM 10524</name>
    <dbReference type="NCBI Taxonomy" id="1227497"/>
    <lineage>
        <taxon>Archaea</taxon>
        <taxon>Methanobacteriati</taxon>
        <taxon>Methanobacteriota</taxon>
        <taxon>Stenosarchaea group</taxon>
        <taxon>Halobacteria</taxon>
        <taxon>Halobacteriales</taxon>
        <taxon>Natrialbaceae</taxon>
        <taxon>Natronococcus</taxon>
    </lineage>
</organism>
<feature type="region of interest" description="Disordered" evidence="1">
    <location>
        <begin position="56"/>
        <end position="76"/>
    </location>
</feature>
<gene>
    <name evidence="2" type="ORF">C491_02740</name>
</gene>
<comment type="caution">
    <text evidence="2">The sequence shown here is derived from an EMBL/GenBank/DDBJ whole genome shotgun (WGS) entry which is preliminary data.</text>
</comment>